<keyword evidence="2" id="KW-1185">Reference proteome</keyword>
<reference evidence="1 2" key="1">
    <citation type="journal article" date="2019" name="Int. J. Syst. Evol. Microbiol.">
        <title>The Global Catalogue of Microorganisms (GCM) 10K type strain sequencing project: providing services to taxonomists for standard genome sequencing and annotation.</title>
        <authorList>
            <consortium name="The Broad Institute Genomics Platform"/>
            <consortium name="The Broad Institute Genome Sequencing Center for Infectious Disease"/>
            <person name="Wu L."/>
            <person name="Ma J."/>
        </authorList>
    </citation>
    <scope>NUCLEOTIDE SEQUENCE [LARGE SCALE GENOMIC DNA]</scope>
    <source>
        <strain evidence="1 2">XZYJ18</strain>
    </source>
</reference>
<organism evidence="1 2">
    <name type="scientific">Halorussus aquaticus</name>
    <dbReference type="NCBI Taxonomy" id="2953748"/>
    <lineage>
        <taxon>Archaea</taxon>
        <taxon>Methanobacteriati</taxon>
        <taxon>Methanobacteriota</taxon>
        <taxon>Stenosarchaea group</taxon>
        <taxon>Halobacteria</taxon>
        <taxon>Halobacteriales</taxon>
        <taxon>Haladaptataceae</taxon>
        <taxon>Halorussus</taxon>
    </lineage>
</organism>
<evidence type="ECO:0000313" key="2">
    <source>
        <dbReference type="Proteomes" id="UP001595945"/>
    </source>
</evidence>
<dbReference type="Pfam" id="PF19104">
    <property type="entry name" value="DUF5791"/>
    <property type="match status" value="1"/>
</dbReference>
<accession>A0ABD5Q0T8</accession>
<proteinExistence type="predicted"/>
<dbReference type="EMBL" id="JBHSHT010000001">
    <property type="protein sequence ID" value="MFC4824203.1"/>
    <property type="molecule type" value="Genomic_DNA"/>
</dbReference>
<gene>
    <name evidence="1" type="ORF">ACFO9K_08000</name>
</gene>
<dbReference type="RefSeq" id="WP_254266727.1">
    <property type="nucleotide sequence ID" value="NZ_CP100400.1"/>
</dbReference>
<comment type="caution">
    <text evidence="1">The sequence shown here is derived from an EMBL/GenBank/DDBJ whole genome shotgun (WGS) entry which is preliminary data.</text>
</comment>
<sequence length="145" mass="15371">MLYDDIADPNSTSPAELRAEYVSELAEVVETHGVDSVAEETGVDRATVAALTESDADAADDITLEDAAAVAALADETPDADAIVAEVRDNLLMGMTTAVLDVDTIAAEIDADMDGKQVHQKVEGRAPMTLAEYATLHHFIASRQR</sequence>
<name>A0ABD5Q0T8_9EURY</name>
<protein>
    <submittedName>
        <fullName evidence="1">DUF5791 family protein</fullName>
    </submittedName>
</protein>
<dbReference type="Proteomes" id="UP001595945">
    <property type="component" value="Unassembled WGS sequence"/>
</dbReference>
<dbReference type="GeneID" id="73045116"/>
<dbReference type="InterPro" id="IPR043809">
    <property type="entry name" value="DUF5791"/>
</dbReference>
<evidence type="ECO:0000313" key="1">
    <source>
        <dbReference type="EMBL" id="MFC4824203.1"/>
    </source>
</evidence>
<dbReference type="AlphaFoldDB" id="A0ABD5Q0T8"/>